<dbReference type="VEuPathDB" id="FungiDB:BDBG_17365"/>
<evidence type="ECO:0000256" key="1">
    <source>
        <dbReference type="SAM" id="MobiDB-lite"/>
    </source>
</evidence>
<dbReference type="EMBL" id="GG657460">
    <property type="protein sequence ID" value="OAT10509.1"/>
    <property type="molecule type" value="Genomic_DNA"/>
</dbReference>
<evidence type="ECO:0000313" key="2">
    <source>
        <dbReference type="EMBL" id="OAT10509.1"/>
    </source>
</evidence>
<dbReference type="Proteomes" id="UP000002038">
    <property type="component" value="Unassembled WGS sequence"/>
</dbReference>
<dbReference type="KEGG" id="bgh:BDBG_17365"/>
<dbReference type="GeneID" id="42529098"/>
<sequence>MAVREAENRLNTDKSVSRRDDTSLQGAATITTAVRDTEEEGDVTMRAVLPRLIDTAIFIFNLAFLAATEAAAASQRHLLLTRKCQNKSLIVSQE</sequence>
<proteinExistence type="predicted"/>
<dbReference type="RefSeq" id="XP_031579368.1">
    <property type="nucleotide sequence ID" value="XM_031725101.1"/>
</dbReference>
<keyword evidence="3" id="KW-1185">Reference proteome</keyword>
<gene>
    <name evidence="2" type="ORF">BDBG_17365</name>
</gene>
<dbReference type="OrthoDB" id="4190898at2759"/>
<organism evidence="2 3">
    <name type="scientific">Blastomyces gilchristii (strain SLH14081)</name>
    <name type="common">Blastomyces dermatitidis</name>
    <dbReference type="NCBI Taxonomy" id="559298"/>
    <lineage>
        <taxon>Eukaryota</taxon>
        <taxon>Fungi</taxon>
        <taxon>Dikarya</taxon>
        <taxon>Ascomycota</taxon>
        <taxon>Pezizomycotina</taxon>
        <taxon>Eurotiomycetes</taxon>
        <taxon>Eurotiomycetidae</taxon>
        <taxon>Onygenales</taxon>
        <taxon>Ajellomycetaceae</taxon>
        <taxon>Blastomyces</taxon>
    </lineage>
</organism>
<reference evidence="3" key="1">
    <citation type="journal article" date="2015" name="PLoS Genet.">
        <title>The dynamic genome and transcriptome of the human fungal pathogen Blastomyces and close relative Emmonsia.</title>
        <authorList>
            <person name="Munoz J.F."/>
            <person name="Gauthier G.M."/>
            <person name="Desjardins C.A."/>
            <person name="Gallo J.E."/>
            <person name="Holder J."/>
            <person name="Sullivan T.D."/>
            <person name="Marty A.J."/>
            <person name="Carmen J.C."/>
            <person name="Chen Z."/>
            <person name="Ding L."/>
            <person name="Gujja S."/>
            <person name="Magrini V."/>
            <person name="Misas E."/>
            <person name="Mitreva M."/>
            <person name="Priest M."/>
            <person name="Saif S."/>
            <person name="Whiston E.A."/>
            <person name="Young S."/>
            <person name="Zeng Q."/>
            <person name="Goldman W.E."/>
            <person name="Mardis E.R."/>
            <person name="Taylor J.W."/>
            <person name="McEwen J.G."/>
            <person name="Clay O.K."/>
            <person name="Klein B.S."/>
            <person name="Cuomo C.A."/>
        </authorList>
    </citation>
    <scope>NUCLEOTIDE SEQUENCE [LARGE SCALE GENOMIC DNA]</scope>
    <source>
        <strain evidence="3">SLH14081</strain>
    </source>
</reference>
<dbReference type="AlphaFoldDB" id="A0A179UTE9"/>
<name>A0A179UTE9_BLAGS</name>
<evidence type="ECO:0000313" key="3">
    <source>
        <dbReference type="Proteomes" id="UP000002038"/>
    </source>
</evidence>
<feature type="region of interest" description="Disordered" evidence="1">
    <location>
        <begin position="1"/>
        <end position="22"/>
    </location>
</feature>
<accession>A0A179UTE9</accession>
<protein>
    <submittedName>
        <fullName evidence="2">Uncharacterized protein</fullName>
    </submittedName>
</protein>